<dbReference type="Pfam" id="PF00535">
    <property type="entry name" value="Glycos_transf_2"/>
    <property type="match status" value="1"/>
</dbReference>
<evidence type="ECO:0000256" key="3">
    <source>
        <dbReference type="ARBA" id="ARBA00022676"/>
    </source>
</evidence>
<comment type="pathway">
    <text evidence="1">Cell wall biogenesis; cell wall polysaccharide biosynthesis.</text>
</comment>
<proteinExistence type="inferred from homology"/>
<dbReference type="PANTHER" id="PTHR43179">
    <property type="entry name" value="RHAMNOSYLTRANSFERASE WBBL"/>
    <property type="match status" value="1"/>
</dbReference>
<feature type="domain" description="Glycosyltransferase 2-like" evidence="5">
    <location>
        <begin position="14"/>
        <end position="139"/>
    </location>
</feature>
<evidence type="ECO:0000256" key="2">
    <source>
        <dbReference type="ARBA" id="ARBA00006739"/>
    </source>
</evidence>
<dbReference type="GO" id="GO:0016757">
    <property type="term" value="F:glycosyltransferase activity"/>
    <property type="evidence" value="ECO:0007669"/>
    <property type="project" value="UniProtKB-KW"/>
</dbReference>
<name>A1YVF2_LACJH</name>
<dbReference type="InterPro" id="IPR029044">
    <property type="entry name" value="Nucleotide-diphossugar_trans"/>
</dbReference>
<comment type="similarity">
    <text evidence="2">Belongs to the glycosyltransferase 2 family.</text>
</comment>
<keyword evidence="3" id="KW-0328">Glycosyltransferase</keyword>
<dbReference type="CDD" id="cd04185">
    <property type="entry name" value="GT_2_like_b"/>
    <property type="match status" value="1"/>
</dbReference>
<dbReference type="InterPro" id="IPR001173">
    <property type="entry name" value="Glyco_trans_2-like"/>
</dbReference>
<evidence type="ECO:0000256" key="1">
    <source>
        <dbReference type="ARBA" id="ARBA00004776"/>
    </source>
</evidence>
<dbReference type="PANTHER" id="PTHR43179:SF12">
    <property type="entry name" value="GALACTOFURANOSYLTRANSFERASE GLFT2"/>
    <property type="match status" value="1"/>
</dbReference>
<organism evidence="6">
    <name type="scientific">Lactobacillus johnsonii</name>
    <dbReference type="NCBI Taxonomy" id="33959"/>
    <lineage>
        <taxon>Bacteria</taxon>
        <taxon>Bacillati</taxon>
        <taxon>Bacillota</taxon>
        <taxon>Bacilli</taxon>
        <taxon>Lactobacillales</taxon>
        <taxon>Lactobacillaceae</taxon>
        <taxon>Lactobacillus</taxon>
    </lineage>
</organism>
<accession>A1YVF2</accession>
<dbReference type="AlphaFoldDB" id="A1YVF2"/>
<dbReference type="EMBL" id="EF138835">
    <property type="protein sequence ID" value="ABM21435.1"/>
    <property type="molecule type" value="Genomic_DNA"/>
</dbReference>
<sequence length="312" mass="35897">MSRSNMKNKKSVDCVVVTFNRLDLLKECVEAIENQTYPIEHFFIIDNCSTDNTWEYLQSIKSEKIVPIHLEKNLGGAGGFNAGLKTFINKSDADYVWIMDDDTIPTSTALEKLIDKSNISSHLGFLCSNVRWQDNSVAVMNIPSPDKEWNKYSDQGVTKVKSASFVSIMFPRNVVKKVGYPITDFFIWGDDVEYTLRITHDYHLDGFMVNDSLVEHKIKQNIATDLVKEESLGRVKRYYLAQRNTIFYLKKHSTKKEVFKATVRQGVKVPIKALIKSKDHRFYRAWVSVKGTAAGLFFNPKIEKVEKRDNFK</sequence>
<protein>
    <submittedName>
        <fullName evidence="6">Glycosyltransferase</fullName>
    </submittedName>
</protein>
<evidence type="ECO:0000313" key="6">
    <source>
        <dbReference type="EMBL" id="ABM21435.1"/>
    </source>
</evidence>
<dbReference type="SUPFAM" id="SSF53448">
    <property type="entry name" value="Nucleotide-diphospho-sugar transferases"/>
    <property type="match status" value="1"/>
</dbReference>
<gene>
    <name evidence="6" type="ORF">NCC2767LJ0012</name>
</gene>
<dbReference type="CAZy" id="GT2">
    <property type="family name" value="Glycosyltransferase Family 2"/>
</dbReference>
<keyword evidence="4 6" id="KW-0808">Transferase</keyword>
<evidence type="ECO:0000259" key="5">
    <source>
        <dbReference type="Pfam" id="PF00535"/>
    </source>
</evidence>
<dbReference type="Gene3D" id="3.90.550.10">
    <property type="entry name" value="Spore Coat Polysaccharide Biosynthesis Protein SpsA, Chain A"/>
    <property type="match status" value="1"/>
</dbReference>
<reference evidence="6" key="1">
    <citation type="journal article" date="2007" name="J. Bacteriol.">
        <title>Similarity and differences in the Lactobacillus acidophilus group identified by polyphasic analysis and comparative genomics.</title>
        <authorList>
            <person name="Berger B."/>
            <person name="Pridmore R.D."/>
            <person name="Barretto C."/>
            <person name="Delmas-Julien F."/>
            <person name="Schreiber K."/>
            <person name="Arigoni F."/>
            <person name="Brussow H."/>
        </authorList>
    </citation>
    <scope>NUCLEOTIDE SEQUENCE</scope>
    <source>
        <strain evidence="6">NCC 2767</strain>
    </source>
</reference>
<evidence type="ECO:0000256" key="4">
    <source>
        <dbReference type="ARBA" id="ARBA00022679"/>
    </source>
</evidence>